<protein>
    <submittedName>
        <fullName evidence="2">Uncharacterized protein</fullName>
    </submittedName>
</protein>
<feature type="compositionally biased region" description="Basic residues" evidence="1">
    <location>
        <begin position="219"/>
        <end position="229"/>
    </location>
</feature>
<feature type="region of interest" description="Disordered" evidence="1">
    <location>
        <begin position="176"/>
        <end position="234"/>
    </location>
</feature>
<dbReference type="Proteomes" id="UP000030641">
    <property type="component" value="Unassembled WGS sequence"/>
</dbReference>
<dbReference type="OrthoDB" id="3936792at2759"/>
<dbReference type="HOGENOM" id="CLU_949894_0_0_1"/>
<name>A0A074YHH4_AURSE</name>
<feature type="region of interest" description="Disordered" evidence="1">
    <location>
        <begin position="1"/>
        <end position="153"/>
    </location>
</feature>
<dbReference type="EMBL" id="KL584754">
    <property type="protein sequence ID" value="KEQ97263.1"/>
    <property type="molecule type" value="Genomic_DNA"/>
</dbReference>
<sequence length="293" mass="31271">MRDTSSLLLPADKNCRNVAPPDGHHRYSSSANLDLANPNLQPEVEGGIPATATQGAPQPLGQTWAPEQGTGPTLAEQRAATPSPTEDEVRVSFFSDSSSDGVAPTEPLSPHSLHVSPRATAPRASSPASPLAADSDEHQSPSPGWADGVSPEERILMTNSANFARDRRRRRGAVQFEVSPLEPTFPSQPSPISAPSPPPPQDRHHGSEGSSSPATARSATRRATPRGRLQRSFVPSERECAGVLLTPGLLRRLGRPFSGPWQGPSSPLISVSLAATPPDSRLSRLRDLFQRRR</sequence>
<feature type="compositionally biased region" description="Low complexity" evidence="1">
    <location>
        <begin position="116"/>
        <end position="133"/>
    </location>
</feature>
<dbReference type="AlphaFoldDB" id="A0A074YHH4"/>
<reference evidence="2 3" key="1">
    <citation type="journal article" date="2014" name="BMC Genomics">
        <title>Genome sequencing of four Aureobasidium pullulans varieties: biotechnological potential, stress tolerance, and description of new species.</title>
        <authorList>
            <person name="Gostin Ar C."/>
            <person name="Ohm R.A."/>
            <person name="Kogej T."/>
            <person name="Sonjak S."/>
            <person name="Turk M."/>
            <person name="Zajc J."/>
            <person name="Zalar P."/>
            <person name="Grube M."/>
            <person name="Sun H."/>
            <person name="Han J."/>
            <person name="Sharma A."/>
            <person name="Chiniquy J."/>
            <person name="Ngan C.Y."/>
            <person name="Lipzen A."/>
            <person name="Barry K."/>
            <person name="Grigoriev I.V."/>
            <person name="Gunde-Cimerman N."/>
        </authorList>
    </citation>
    <scope>NUCLEOTIDE SEQUENCE [LARGE SCALE GENOMIC DNA]</scope>
    <source>
        <strain evidence="2 3">EXF-2481</strain>
    </source>
</reference>
<keyword evidence="3" id="KW-1185">Reference proteome</keyword>
<gene>
    <name evidence="2" type="ORF">AUEXF2481DRAFT_585628</name>
</gene>
<accession>A0A074YHH4</accession>
<feature type="compositionally biased region" description="Pro residues" evidence="1">
    <location>
        <begin position="186"/>
        <end position="200"/>
    </location>
</feature>
<dbReference type="InParanoid" id="A0A074YHH4"/>
<organism evidence="2 3">
    <name type="scientific">Aureobasidium subglaciale (strain EXF-2481)</name>
    <name type="common">Aureobasidium pullulans var. subglaciale</name>
    <dbReference type="NCBI Taxonomy" id="1043005"/>
    <lineage>
        <taxon>Eukaryota</taxon>
        <taxon>Fungi</taxon>
        <taxon>Dikarya</taxon>
        <taxon>Ascomycota</taxon>
        <taxon>Pezizomycotina</taxon>
        <taxon>Dothideomycetes</taxon>
        <taxon>Dothideomycetidae</taxon>
        <taxon>Dothideales</taxon>
        <taxon>Saccotheciaceae</taxon>
        <taxon>Aureobasidium</taxon>
    </lineage>
</organism>
<dbReference type="RefSeq" id="XP_013346025.1">
    <property type="nucleotide sequence ID" value="XM_013490571.1"/>
</dbReference>
<evidence type="ECO:0000313" key="3">
    <source>
        <dbReference type="Proteomes" id="UP000030641"/>
    </source>
</evidence>
<proteinExistence type="predicted"/>
<evidence type="ECO:0000256" key="1">
    <source>
        <dbReference type="SAM" id="MobiDB-lite"/>
    </source>
</evidence>
<evidence type="ECO:0000313" key="2">
    <source>
        <dbReference type="EMBL" id="KEQ97263.1"/>
    </source>
</evidence>
<dbReference type="GeneID" id="25369237"/>